<dbReference type="Gene3D" id="1.25.40.10">
    <property type="entry name" value="Tetratricopeptide repeat domain"/>
    <property type="match status" value="1"/>
</dbReference>
<feature type="chain" id="PRO_5021773630" description="Sel1 repeat" evidence="1">
    <location>
        <begin position="20"/>
        <end position="372"/>
    </location>
</feature>
<dbReference type="OrthoDB" id="6638334at2"/>
<dbReference type="AlphaFoldDB" id="A0A542D6B0"/>
<evidence type="ECO:0000313" key="2">
    <source>
        <dbReference type="EMBL" id="TVZ68160.1"/>
    </source>
</evidence>
<evidence type="ECO:0000256" key="1">
    <source>
        <dbReference type="SAM" id="SignalP"/>
    </source>
</evidence>
<name>A0A542D6B0_SERFO</name>
<proteinExistence type="predicted"/>
<dbReference type="EMBL" id="VISQ01000001">
    <property type="protein sequence ID" value="TVZ68160.1"/>
    <property type="molecule type" value="Genomic_DNA"/>
</dbReference>
<dbReference type="SUPFAM" id="SSF81901">
    <property type="entry name" value="HCP-like"/>
    <property type="match status" value="1"/>
</dbReference>
<reference evidence="2" key="2">
    <citation type="submission" date="2019-08" db="EMBL/GenBank/DDBJ databases">
        <title>Investigation of anaerobic lignin degradation for improved lignocellulosic biofuels.</title>
        <authorList>
            <person name="Deangelis K.PhD."/>
        </authorList>
    </citation>
    <scope>NUCLEOTIDE SEQUENCE [LARGE SCALE GENOMIC DNA]</scope>
    <source>
        <strain evidence="2">128R</strain>
    </source>
</reference>
<keyword evidence="1" id="KW-0732">Signal</keyword>
<organism evidence="2">
    <name type="scientific">Serratia fonticola</name>
    <dbReference type="NCBI Taxonomy" id="47917"/>
    <lineage>
        <taxon>Bacteria</taxon>
        <taxon>Pseudomonadati</taxon>
        <taxon>Pseudomonadota</taxon>
        <taxon>Gammaproteobacteria</taxon>
        <taxon>Enterobacterales</taxon>
        <taxon>Yersiniaceae</taxon>
        <taxon>Serratia</taxon>
    </lineage>
</organism>
<sequence>MKKCTGMIISLILCAHAQAESFNPNTRYPAVSLLNITAPACTTYTPLPANSVPSAENAYQIANKIWGEKEVGLYTHMYQLGEQAAKAGHLQAMYLMAILYTRKKQNIGFYDYAEFKPEEALNYLNILMQKGYSDAFYLMAQIRNTSVIKTPTPASFFLNRAMELGSPDAWMSVAQYHIERRDTPKAKPFIQCAAQNGSGRALNMLALAKNLSANTPADWEQAFSYLWRSAKKGYRTSFEEFGRFNQDYQKQQGRPYLTQEFLRRVQRLQEGLQVGTYHEDPYRRAQGKNPQKKGNPRLEYPALEKVLPLPSVPLPAWNGDMTVVMSTQDARYYREDYTLTRLNDLLGRRNDAPGGKVIIFHCINNKECQPYR</sequence>
<protein>
    <recommendedName>
        <fullName evidence="3">Sel1 repeat</fullName>
    </recommendedName>
</protein>
<reference evidence="2" key="1">
    <citation type="submission" date="2019-06" db="EMBL/GenBank/DDBJ databases">
        <authorList>
            <person name="Deangelis K."/>
            <person name="Huntemann M."/>
            <person name="Clum A."/>
            <person name="Pillay M."/>
            <person name="Palaniappan K."/>
            <person name="Varghese N."/>
            <person name="Mikhailova N."/>
            <person name="Stamatis D."/>
            <person name="Reddy T."/>
            <person name="Daum C."/>
            <person name="Shapiro N."/>
            <person name="Ivanova N."/>
            <person name="Kyrpides N."/>
            <person name="Woyke T."/>
        </authorList>
    </citation>
    <scope>NUCLEOTIDE SEQUENCE [LARGE SCALE GENOMIC DNA]</scope>
    <source>
        <strain evidence="2">128R</strain>
    </source>
</reference>
<accession>A0A542D6B0</accession>
<comment type="caution">
    <text evidence="2">The sequence shown here is derived from an EMBL/GenBank/DDBJ whole genome shotgun (WGS) entry which is preliminary data.</text>
</comment>
<gene>
    <name evidence="2" type="ORF">FHU10_0582</name>
</gene>
<dbReference type="InterPro" id="IPR011990">
    <property type="entry name" value="TPR-like_helical_dom_sf"/>
</dbReference>
<feature type="signal peptide" evidence="1">
    <location>
        <begin position="1"/>
        <end position="19"/>
    </location>
</feature>
<evidence type="ECO:0008006" key="3">
    <source>
        <dbReference type="Google" id="ProtNLM"/>
    </source>
</evidence>